<gene>
    <name evidence="3" type="ORF">PTTT1_LOCUS26152</name>
</gene>
<evidence type="ECO:0000259" key="2">
    <source>
        <dbReference type="Pfam" id="PF00188"/>
    </source>
</evidence>
<feature type="domain" description="SCP" evidence="2">
    <location>
        <begin position="129"/>
        <end position="236"/>
    </location>
</feature>
<protein>
    <recommendedName>
        <fullName evidence="2">SCP domain-containing protein</fullName>
    </recommendedName>
</protein>
<dbReference type="AlphaFoldDB" id="A0A8J9X4K2"/>
<dbReference type="CDD" id="cd05379">
    <property type="entry name" value="CAP_bacterial"/>
    <property type="match status" value="1"/>
</dbReference>
<feature type="region of interest" description="Disordered" evidence="1">
    <location>
        <begin position="1"/>
        <end position="96"/>
    </location>
</feature>
<feature type="compositionally biased region" description="Low complexity" evidence="1">
    <location>
        <begin position="60"/>
        <end position="81"/>
    </location>
</feature>
<dbReference type="EMBL" id="OU594943">
    <property type="protein sequence ID" value="CAG9284505.1"/>
    <property type="molecule type" value="Genomic_DNA"/>
</dbReference>
<evidence type="ECO:0000313" key="3">
    <source>
        <dbReference type="EMBL" id="CAG9284505.1"/>
    </source>
</evidence>
<name>A0A8J9X4K2_PHATR</name>
<dbReference type="InterPro" id="IPR035940">
    <property type="entry name" value="CAP_sf"/>
</dbReference>
<dbReference type="Proteomes" id="UP000836788">
    <property type="component" value="Chromosome 2"/>
</dbReference>
<sequence length="240" mass="26861">MGVLRNWTDGVKRRLTRPTSSSRGQGRKQKSLQYEDPSGVFVSTRTLPHTPPASMHTIQSASSAETSDSTSGGSWNSTGTRGYHRHSPLIVKDPEASTEVADEAEALGLVMARSRRLPTTWYYSSNHVMVNMERTKRTVAPLTRMRELDEIARVHAETMVAESRLYHMDPSDLSDALNRPATRRLGCNVNKGISIDDIHLGMMATLSNRNNIIDRRYTHMGMATARDDRGVLYLCQIFRG</sequence>
<dbReference type="InterPro" id="IPR014044">
    <property type="entry name" value="CAP_dom"/>
</dbReference>
<organism evidence="3">
    <name type="scientific">Phaeodactylum tricornutum</name>
    <name type="common">Diatom</name>
    <dbReference type="NCBI Taxonomy" id="2850"/>
    <lineage>
        <taxon>Eukaryota</taxon>
        <taxon>Sar</taxon>
        <taxon>Stramenopiles</taxon>
        <taxon>Ochrophyta</taxon>
        <taxon>Bacillariophyta</taxon>
        <taxon>Bacillariophyceae</taxon>
        <taxon>Bacillariophycidae</taxon>
        <taxon>Naviculales</taxon>
        <taxon>Phaeodactylaceae</taxon>
        <taxon>Phaeodactylum</taxon>
    </lineage>
</organism>
<dbReference type="Pfam" id="PF00188">
    <property type="entry name" value="CAP"/>
    <property type="match status" value="1"/>
</dbReference>
<dbReference type="PANTHER" id="PTHR31157:SF1">
    <property type="entry name" value="SCP DOMAIN-CONTAINING PROTEIN"/>
    <property type="match status" value="1"/>
</dbReference>
<dbReference type="Gene3D" id="3.40.33.10">
    <property type="entry name" value="CAP"/>
    <property type="match status" value="1"/>
</dbReference>
<reference evidence="3" key="1">
    <citation type="submission" date="2022-02" db="EMBL/GenBank/DDBJ databases">
        <authorList>
            <person name="Giguere J D."/>
        </authorList>
    </citation>
    <scope>NUCLEOTIDE SEQUENCE</scope>
    <source>
        <strain evidence="3">CCAP 1055/1</strain>
    </source>
</reference>
<proteinExistence type="predicted"/>
<evidence type="ECO:0000256" key="1">
    <source>
        <dbReference type="SAM" id="MobiDB-lite"/>
    </source>
</evidence>
<accession>A0A8J9X4K2</accession>
<dbReference type="PANTHER" id="PTHR31157">
    <property type="entry name" value="SCP DOMAIN-CONTAINING PROTEIN"/>
    <property type="match status" value="1"/>
</dbReference>
<dbReference type="SUPFAM" id="SSF55797">
    <property type="entry name" value="PR-1-like"/>
    <property type="match status" value="1"/>
</dbReference>